<keyword evidence="8" id="KW-1185">Reference proteome</keyword>
<evidence type="ECO:0000256" key="1">
    <source>
        <dbReference type="ARBA" id="ARBA00009741"/>
    </source>
</evidence>
<dbReference type="CDD" id="cd02440">
    <property type="entry name" value="AdoMet_MTases"/>
    <property type="match status" value="1"/>
</dbReference>
<sequence length="293" mass="32233">MAATVELTIHLTQQADVVEELEAWLGAWGAQAFLSKELDEIAEKDQQKLRAYFDPADYEEHRQEIDQLLCRYGATAQKALIQPQDWNSAWKAYFSPLDIGKRCLRIQPAWIPMEAGEDEQYRGVITIDPGMAFGTGQHPTTALCLEVLCQLLAADSSQRSVLDVGTGSGILAMGARKLGAAPVVAFDNDPQCLEICQVNATENSVADIDFRTATIDEFHGEFDIVVANIIAGVHLELMSHYRRLAPKVLVLSGILREREMDIRTALLDYGFTAIAGSYQGEWCCLQASPGKAG</sequence>
<evidence type="ECO:0000256" key="3">
    <source>
        <dbReference type="ARBA" id="ARBA00022603"/>
    </source>
</evidence>
<dbReference type="InterPro" id="IPR050078">
    <property type="entry name" value="Ribosomal_L11_MeTrfase_PrmA"/>
</dbReference>
<keyword evidence="5 6" id="KW-0949">S-adenosyl-L-methionine</keyword>
<comment type="function">
    <text evidence="6">Methylates ribosomal protein L11.</text>
</comment>
<reference evidence="7 8" key="1">
    <citation type="submission" date="2020-08" db="EMBL/GenBank/DDBJ databases">
        <title>Genomic Encyclopedia of Type Strains, Phase IV (KMG-IV): sequencing the most valuable type-strain genomes for metagenomic binning, comparative biology and taxonomic classification.</title>
        <authorList>
            <person name="Goeker M."/>
        </authorList>
    </citation>
    <scope>NUCLEOTIDE SEQUENCE [LARGE SCALE GENOMIC DNA]</scope>
    <source>
        <strain evidence="7 8">DSM 22071</strain>
    </source>
</reference>
<keyword evidence="2 6" id="KW-0963">Cytoplasm</keyword>
<keyword evidence="3 6" id="KW-0489">Methyltransferase</keyword>
<dbReference type="GO" id="GO:0032259">
    <property type="term" value="P:methylation"/>
    <property type="evidence" value="ECO:0007669"/>
    <property type="project" value="UniProtKB-KW"/>
</dbReference>
<organism evidence="7 8">
    <name type="scientific">Desulfurispira natronophila</name>
    <dbReference type="NCBI Taxonomy" id="682562"/>
    <lineage>
        <taxon>Bacteria</taxon>
        <taxon>Pseudomonadati</taxon>
        <taxon>Chrysiogenota</taxon>
        <taxon>Chrysiogenia</taxon>
        <taxon>Chrysiogenales</taxon>
        <taxon>Chrysiogenaceae</taxon>
        <taxon>Desulfurispira</taxon>
    </lineage>
</organism>
<comment type="similarity">
    <text evidence="1 6">Belongs to the methyltransferase superfamily. PrmA family.</text>
</comment>
<dbReference type="GO" id="GO:0008276">
    <property type="term" value="F:protein methyltransferase activity"/>
    <property type="evidence" value="ECO:0007669"/>
    <property type="project" value="UniProtKB-UniRule"/>
</dbReference>
<dbReference type="Gene3D" id="3.40.50.150">
    <property type="entry name" value="Vaccinia Virus protein VP39"/>
    <property type="match status" value="1"/>
</dbReference>
<dbReference type="Pfam" id="PF06325">
    <property type="entry name" value="PrmA"/>
    <property type="match status" value="1"/>
</dbReference>
<dbReference type="InterPro" id="IPR029063">
    <property type="entry name" value="SAM-dependent_MTases_sf"/>
</dbReference>
<dbReference type="RefSeq" id="WP_183729196.1">
    <property type="nucleotide sequence ID" value="NZ_JACHID010000002.1"/>
</dbReference>
<dbReference type="HAMAP" id="MF_00735">
    <property type="entry name" value="Methyltr_PrmA"/>
    <property type="match status" value="1"/>
</dbReference>
<dbReference type="EMBL" id="JACHID010000002">
    <property type="protein sequence ID" value="MBB5021115.1"/>
    <property type="molecule type" value="Genomic_DNA"/>
</dbReference>
<keyword evidence="7" id="KW-0687">Ribonucleoprotein</keyword>
<dbReference type="Proteomes" id="UP000528322">
    <property type="component" value="Unassembled WGS sequence"/>
</dbReference>
<evidence type="ECO:0000256" key="5">
    <source>
        <dbReference type="ARBA" id="ARBA00022691"/>
    </source>
</evidence>
<dbReference type="GO" id="GO:0005840">
    <property type="term" value="C:ribosome"/>
    <property type="evidence" value="ECO:0007669"/>
    <property type="project" value="UniProtKB-KW"/>
</dbReference>
<dbReference type="EC" id="2.1.1.-" evidence="6"/>
<evidence type="ECO:0000256" key="4">
    <source>
        <dbReference type="ARBA" id="ARBA00022679"/>
    </source>
</evidence>
<protein>
    <recommendedName>
        <fullName evidence="6">Ribosomal protein L11 methyltransferase</fullName>
        <shortName evidence="6">L11 Mtase</shortName>
        <ecNumber evidence="6">2.1.1.-</ecNumber>
    </recommendedName>
</protein>
<feature type="binding site" evidence="6">
    <location>
        <position position="187"/>
    </location>
    <ligand>
        <name>S-adenosyl-L-methionine</name>
        <dbReference type="ChEBI" id="CHEBI:59789"/>
    </ligand>
</feature>
<dbReference type="GO" id="GO:0005737">
    <property type="term" value="C:cytoplasm"/>
    <property type="evidence" value="ECO:0007669"/>
    <property type="project" value="UniProtKB-SubCell"/>
</dbReference>
<gene>
    <name evidence="6" type="primary">prmA</name>
    <name evidence="7" type="ORF">HNR37_000421</name>
</gene>
<proteinExistence type="inferred from homology"/>
<dbReference type="SUPFAM" id="SSF53335">
    <property type="entry name" value="S-adenosyl-L-methionine-dependent methyltransferases"/>
    <property type="match status" value="1"/>
</dbReference>
<feature type="binding site" evidence="6">
    <location>
        <position position="228"/>
    </location>
    <ligand>
        <name>S-adenosyl-L-methionine</name>
        <dbReference type="ChEBI" id="CHEBI:59789"/>
    </ligand>
</feature>
<comment type="catalytic activity">
    <reaction evidence="6">
        <text>L-lysyl-[protein] + 3 S-adenosyl-L-methionine = N(6),N(6),N(6)-trimethyl-L-lysyl-[protein] + 3 S-adenosyl-L-homocysteine + 3 H(+)</text>
        <dbReference type="Rhea" id="RHEA:54192"/>
        <dbReference type="Rhea" id="RHEA-COMP:9752"/>
        <dbReference type="Rhea" id="RHEA-COMP:13826"/>
        <dbReference type="ChEBI" id="CHEBI:15378"/>
        <dbReference type="ChEBI" id="CHEBI:29969"/>
        <dbReference type="ChEBI" id="CHEBI:57856"/>
        <dbReference type="ChEBI" id="CHEBI:59789"/>
        <dbReference type="ChEBI" id="CHEBI:61961"/>
    </reaction>
</comment>
<dbReference type="PANTHER" id="PTHR43648">
    <property type="entry name" value="ELECTRON TRANSFER FLAVOPROTEIN BETA SUBUNIT LYSINE METHYLTRANSFERASE"/>
    <property type="match status" value="1"/>
</dbReference>
<dbReference type="AlphaFoldDB" id="A0A7W7Y2X5"/>
<dbReference type="InterPro" id="IPR004498">
    <property type="entry name" value="Ribosomal_PrmA_MeTrfase"/>
</dbReference>
<evidence type="ECO:0000256" key="2">
    <source>
        <dbReference type="ARBA" id="ARBA00022490"/>
    </source>
</evidence>
<keyword evidence="4 6" id="KW-0808">Transferase</keyword>
<accession>A0A7W7Y2X5</accession>
<feature type="binding site" evidence="6">
    <location>
        <position position="141"/>
    </location>
    <ligand>
        <name>S-adenosyl-L-methionine</name>
        <dbReference type="ChEBI" id="CHEBI:59789"/>
    </ligand>
</feature>
<comment type="subcellular location">
    <subcellularLocation>
        <location evidence="6">Cytoplasm</location>
    </subcellularLocation>
</comment>
<evidence type="ECO:0000313" key="7">
    <source>
        <dbReference type="EMBL" id="MBB5021115.1"/>
    </source>
</evidence>
<name>A0A7W7Y2X5_9BACT</name>
<comment type="caution">
    <text evidence="7">The sequence shown here is derived from an EMBL/GenBank/DDBJ whole genome shotgun (WGS) entry which is preliminary data.</text>
</comment>
<keyword evidence="7" id="KW-0689">Ribosomal protein</keyword>
<evidence type="ECO:0000313" key="8">
    <source>
        <dbReference type="Proteomes" id="UP000528322"/>
    </source>
</evidence>
<dbReference type="PIRSF" id="PIRSF000401">
    <property type="entry name" value="RPL11_MTase"/>
    <property type="match status" value="1"/>
</dbReference>
<evidence type="ECO:0000256" key="6">
    <source>
        <dbReference type="HAMAP-Rule" id="MF_00735"/>
    </source>
</evidence>
<feature type="binding site" evidence="6">
    <location>
        <position position="165"/>
    </location>
    <ligand>
        <name>S-adenosyl-L-methionine</name>
        <dbReference type="ChEBI" id="CHEBI:59789"/>
    </ligand>
</feature>
<dbReference type="PANTHER" id="PTHR43648:SF1">
    <property type="entry name" value="ELECTRON TRANSFER FLAVOPROTEIN BETA SUBUNIT LYSINE METHYLTRANSFERASE"/>
    <property type="match status" value="1"/>
</dbReference>